<comment type="function">
    <text evidence="6">Catalyzes the 2'-O-methylation of the ribose of cytidine 1402 (C1402) in 16S rRNA.</text>
</comment>
<sequence length="289" mass="30880">MSIEAGVLYVVATPIGNLGDLSPRAVEVLRDVDGIAAEDTRHTAGLLTHAGIRTPLVSLHEHNEERQVPGILSRLQKGEALALVSDAGTPLVSDPGYRLVRAAREAGVRVSPVPGPCAFVAALSASGLPSDRFLFEGFLPARAPARRRRLQALAEETCTLIFYESSHRIAAGLEDMAQVLGGARPAVVARELTKTFEQIQGGTLASLNTWLAEAADHRRGEFVVLVAGAPDAPAQTLDPEAERILALCLREMPLKRAARLTAEITGLPRNRLYARGLEWPGRGSGGEDR</sequence>
<organism evidence="9 10">
    <name type="scientific">Ectothiorhodospira mobilis</name>
    <dbReference type="NCBI Taxonomy" id="195064"/>
    <lineage>
        <taxon>Bacteria</taxon>
        <taxon>Pseudomonadati</taxon>
        <taxon>Pseudomonadota</taxon>
        <taxon>Gammaproteobacteria</taxon>
        <taxon>Chromatiales</taxon>
        <taxon>Ectothiorhodospiraceae</taxon>
        <taxon>Ectothiorhodospira</taxon>
    </lineage>
</organism>
<evidence type="ECO:0000256" key="7">
    <source>
        <dbReference type="PROSITE-ProRule" id="PRU00409"/>
    </source>
</evidence>
<dbReference type="STRING" id="195064.SAMN05421721_10747"/>
<dbReference type="GO" id="GO:0046872">
    <property type="term" value="F:metal ion binding"/>
    <property type="evidence" value="ECO:0007669"/>
    <property type="project" value="InterPro"/>
</dbReference>
<dbReference type="InterPro" id="IPR014777">
    <property type="entry name" value="4pyrrole_Mease_sub1"/>
</dbReference>
<dbReference type="GO" id="GO:0070677">
    <property type="term" value="F:rRNA (cytosine-2'-O-)-methyltransferase activity"/>
    <property type="evidence" value="ECO:0007669"/>
    <property type="project" value="UniProtKB-UniRule"/>
</dbReference>
<keyword evidence="1 6" id="KW-0963">Cytoplasm</keyword>
<dbReference type="RefSeq" id="WP_244887886.1">
    <property type="nucleotide sequence ID" value="NZ_FOUO01000007.1"/>
</dbReference>
<dbReference type="InterPro" id="IPR000878">
    <property type="entry name" value="4pyrrol_Mease"/>
</dbReference>
<dbReference type="Pfam" id="PF23016">
    <property type="entry name" value="RsmI_C"/>
    <property type="match status" value="1"/>
</dbReference>
<dbReference type="EC" id="2.1.1.198" evidence="6"/>
<comment type="similarity">
    <text evidence="6">Belongs to the methyltransferase superfamily. RsmI family.</text>
</comment>
<dbReference type="FunFam" id="3.30.950.10:FF:000002">
    <property type="entry name" value="Ribosomal RNA small subunit methyltransferase I"/>
    <property type="match status" value="1"/>
</dbReference>
<evidence type="ECO:0000313" key="10">
    <source>
        <dbReference type="Proteomes" id="UP000199556"/>
    </source>
</evidence>
<keyword evidence="7" id="KW-0547">Nucleotide-binding</keyword>
<dbReference type="PANTHER" id="PTHR46111">
    <property type="entry name" value="RIBOSOMAL RNA SMALL SUBUNIT METHYLTRANSFERASE I"/>
    <property type="match status" value="1"/>
</dbReference>
<evidence type="ECO:0000256" key="3">
    <source>
        <dbReference type="ARBA" id="ARBA00022603"/>
    </source>
</evidence>
<evidence type="ECO:0000256" key="4">
    <source>
        <dbReference type="ARBA" id="ARBA00022679"/>
    </source>
</evidence>
<reference evidence="9 10" key="1">
    <citation type="submission" date="2016-10" db="EMBL/GenBank/DDBJ databases">
        <authorList>
            <person name="de Groot N.N."/>
        </authorList>
    </citation>
    <scope>NUCLEOTIDE SEQUENCE [LARGE SCALE GENOMIC DNA]</scope>
    <source>
        <strain evidence="9 10">DSM 4180</strain>
    </source>
</reference>
<name>A0A1I4RAT3_ECTMO</name>
<dbReference type="InterPro" id="IPR014776">
    <property type="entry name" value="4pyrrole_Mease_sub2"/>
</dbReference>
<keyword evidence="2 6" id="KW-0698">rRNA processing</keyword>
<dbReference type="InterPro" id="IPR011761">
    <property type="entry name" value="ATP-grasp"/>
</dbReference>
<dbReference type="SUPFAM" id="SSF53790">
    <property type="entry name" value="Tetrapyrrole methylase"/>
    <property type="match status" value="1"/>
</dbReference>
<dbReference type="Gene3D" id="3.40.1010.10">
    <property type="entry name" value="Cobalt-precorrin-4 Transmethylase, Domain 1"/>
    <property type="match status" value="1"/>
</dbReference>
<dbReference type="PROSITE" id="PS50975">
    <property type="entry name" value="ATP_GRASP"/>
    <property type="match status" value="1"/>
</dbReference>
<dbReference type="InterPro" id="IPR053910">
    <property type="entry name" value="RsmI_HTH"/>
</dbReference>
<dbReference type="GO" id="GO:0005737">
    <property type="term" value="C:cytoplasm"/>
    <property type="evidence" value="ECO:0007669"/>
    <property type="project" value="UniProtKB-SubCell"/>
</dbReference>
<dbReference type="PIRSF" id="PIRSF005917">
    <property type="entry name" value="MTase_YraL"/>
    <property type="match status" value="1"/>
</dbReference>
<comment type="subcellular location">
    <subcellularLocation>
        <location evidence="6">Cytoplasm</location>
    </subcellularLocation>
</comment>
<dbReference type="PANTHER" id="PTHR46111:SF1">
    <property type="entry name" value="RIBOSOMAL RNA SMALL SUBUNIT METHYLTRANSFERASE I"/>
    <property type="match status" value="1"/>
</dbReference>
<evidence type="ECO:0000256" key="6">
    <source>
        <dbReference type="HAMAP-Rule" id="MF_01877"/>
    </source>
</evidence>
<feature type="domain" description="ATP-grasp" evidence="8">
    <location>
        <begin position="44"/>
        <end position="278"/>
    </location>
</feature>
<dbReference type="Proteomes" id="UP000199556">
    <property type="component" value="Unassembled WGS sequence"/>
</dbReference>
<evidence type="ECO:0000256" key="2">
    <source>
        <dbReference type="ARBA" id="ARBA00022552"/>
    </source>
</evidence>
<dbReference type="InterPro" id="IPR008189">
    <property type="entry name" value="rRNA_ssu_MeTfrase_I"/>
</dbReference>
<keyword evidence="3 6" id="KW-0489">Methyltransferase</keyword>
<dbReference type="InterPro" id="IPR035996">
    <property type="entry name" value="4pyrrol_Methylase_sf"/>
</dbReference>
<evidence type="ECO:0000259" key="8">
    <source>
        <dbReference type="PROSITE" id="PS50975"/>
    </source>
</evidence>
<protein>
    <recommendedName>
        <fullName evidence="6">Ribosomal RNA small subunit methyltransferase I</fullName>
        <ecNumber evidence="6">2.1.1.198</ecNumber>
    </recommendedName>
    <alternativeName>
        <fullName evidence="6">16S rRNA 2'-O-ribose C1402 methyltransferase</fullName>
    </alternativeName>
    <alternativeName>
        <fullName evidence="6">rRNA (cytidine-2'-O-)-methyltransferase RsmI</fullName>
    </alternativeName>
</protein>
<dbReference type="HAMAP" id="MF_01877">
    <property type="entry name" value="16SrRNA_methyltr_I"/>
    <property type="match status" value="1"/>
</dbReference>
<dbReference type="FunFam" id="3.40.1010.10:FF:000007">
    <property type="entry name" value="Ribosomal RNA small subunit methyltransferase I"/>
    <property type="match status" value="1"/>
</dbReference>
<gene>
    <name evidence="6" type="primary">rsmI</name>
    <name evidence="9" type="ORF">SAMN05421721_10747</name>
</gene>
<dbReference type="Gene3D" id="3.30.950.10">
    <property type="entry name" value="Methyltransferase, Cobalt-precorrin-4 Transmethylase, Domain 2"/>
    <property type="match status" value="1"/>
</dbReference>
<dbReference type="Pfam" id="PF00590">
    <property type="entry name" value="TP_methylase"/>
    <property type="match status" value="1"/>
</dbReference>
<evidence type="ECO:0000256" key="5">
    <source>
        <dbReference type="ARBA" id="ARBA00022691"/>
    </source>
</evidence>
<dbReference type="GO" id="GO:0005524">
    <property type="term" value="F:ATP binding"/>
    <property type="evidence" value="ECO:0007669"/>
    <property type="project" value="UniProtKB-UniRule"/>
</dbReference>
<dbReference type="PROSITE" id="PS01296">
    <property type="entry name" value="RSMI"/>
    <property type="match status" value="1"/>
</dbReference>
<dbReference type="NCBIfam" id="TIGR00096">
    <property type="entry name" value="16S rRNA (cytidine(1402)-2'-O)-methyltransferase"/>
    <property type="match status" value="1"/>
</dbReference>
<evidence type="ECO:0000313" key="9">
    <source>
        <dbReference type="EMBL" id="SFM49305.1"/>
    </source>
</evidence>
<proteinExistence type="inferred from homology"/>
<keyword evidence="7" id="KW-0067">ATP-binding</keyword>
<evidence type="ECO:0000256" key="1">
    <source>
        <dbReference type="ARBA" id="ARBA00022490"/>
    </source>
</evidence>
<dbReference type="EMBL" id="FOUO01000007">
    <property type="protein sequence ID" value="SFM49305.1"/>
    <property type="molecule type" value="Genomic_DNA"/>
</dbReference>
<keyword evidence="4 6" id="KW-0808">Transferase</keyword>
<keyword evidence="5 6" id="KW-0949">S-adenosyl-L-methionine</keyword>
<keyword evidence="10" id="KW-1185">Reference proteome</keyword>
<comment type="catalytic activity">
    <reaction evidence="6">
        <text>cytidine(1402) in 16S rRNA + S-adenosyl-L-methionine = 2'-O-methylcytidine(1402) in 16S rRNA + S-adenosyl-L-homocysteine + H(+)</text>
        <dbReference type="Rhea" id="RHEA:42924"/>
        <dbReference type="Rhea" id="RHEA-COMP:10285"/>
        <dbReference type="Rhea" id="RHEA-COMP:10286"/>
        <dbReference type="ChEBI" id="CHEBI:15378"/>
        <dbReference type="ChEBI" id="CHEBI:57856"/>
        <dbReference type="ChEBI" id="CHEBI:59789"/>
        <dbReference type="ChEBI" id="CHEBI:74495"/>
        <dbReference type="ChEBI" id="CHEBI:82748"/>
        <dbReference type="EC" id="2.1.1.198"/>
    </reaction>
</comment>
<dbReference type="AlphaFoldDB" id="A0A1I4RAT3"/>
<dbReference type="CDD" id="cd11648">
    <property type="entry name" value="RsmI"/>
    <property type="match status" value="1"/>
</dbReference>
<dbReference type="InterPro" id="IPR018063">
    <property type="entry name" value="SAM_MeTrfase_RsmI_CS"/>
</dbReference>
<accession>A0A1I4RAT3</accession>